<evidence type="ECO:0000256" key="4">
    <source>
        <dbReference type="ARBA" id="ARBA00022643"/>
    </source>
</evidence>
<keyword evidence="2" id="KW-0597">Phosphoprotein</keyword>
<keyword evidence="4" id="KW-0288">FMN</keyword>
<evidence type="ECO:0000256" key="9">
    <source>
        <dbReference type="ARBA" id="ARBA00023136"/>
    </source>
</evidence>
<accession>A0A645CNE5</accession>
<sequence>MEHNHSLTAAPHVRGPVRTGDLMNDVTIALLPATLFAVYNFGLYAAALLLTAVFFALATEYFFCWLAGRPIVLRDGSALVTGLLIGLNMPPAAPLWLPILGSVLAVGIFKQLFGGLGRNIINPAIGARVVLLLAFTAQMSAFGVDAYTGATPLMALRRTGTVDLARMIVGLHSGSLGEVSALALLAGGIYLLVRRVIRWQIPVIYMGSFLLFMAVFGGQGADPTFLLAHLLGGGLLLGAFFMATDYVTGPVTNWGMVIYAVLVGVLTGYFRVFTHYPEGVSFAILIANFTARFLDRLTLPAAFGCGKRPNLS</sequence>
<feature type="transmembrane region" description="Helical" evidence="10">
    <location>
        <begin position="95"/>
        <end position="113"/>
    </location>
</feature>
<evidence type="ECO:0000256" key="5">
    <source>
        <dbReference type="ARBA" id="ARBA00022692"/>
    </source>
</evidence>
<dbReference type="Pfam" id="PF03116">
    <property type="entry name" value="NQR2_RnfD_RnfE"/>
    <property type="match status" value="1"/>
</dbReference>
<feature type="transmembrane region" description="Helical" evidence="10">
    <location>
        <begin position="224"/>
        <end position="244"/>
    </location>
</feature>
<keyword evidence="9 10" id="KW-0472">Membrane</keyword>
<dbReference type="NCBIfam" id="TIGR01946">
    <property type="entry name" value="rnfD"/>
    <property type="match status" value="1"/>
</dbReference>
<evidence type="ECO:0000256" key="1">
    <source>
        <dbReference type="ARBA" id="ARBA00022448"/>
    </source>
</evidence>
<feature type="transmembrane region" description="Helical" evidence="10">
    <location>
        <begin position="164"/>
        <end position="192"/>
    </location>
</feature>
<dbReference type="PANTHER" id="PTHR30578:SF0">
    <property type="entry name" value="ION-TRANSLOCATING OXIDOREDUCTASE COMPLEX SUBUNIT D"/>
    <property type="match status" value="1"/>
</dbReference>
<dbReference type="PANTHER" id="PTHR30578">
    <property type="entry name" value="ELECTRON TRANSPORT COMPLEX PROTEIN RNFD"/>
    <property type="match status" value="1"/>
</dbReference>
<feature type="transmembrane region" description="Helical" evidence="10">
    <location>
        <begin position="251"/>
        <end position="270"/>
    </location>
</feature>
<keyword evidence="3" id="KW-0285">Flavoprotein</keyword>
<evidence type="ECO:0000256" key="10">
    <source>
        <dbReference type="SAM" id="Phobius"/>
    </source>
</evidence>
<proteinExistence type="inferred from homology"/>
<dbReference type="InterPro" id="IPR011303">
    <property type="entry name" value="RnfD_bac"/>
</dbReference>
<comment type="caution">
    <text evidence="11">The sequence shown here is derived from an EMBL/GenBank/DDBJ whole genome shotgun (WGS) entry which is preliminary data.</text>
</comment>
<evidence type="ECO:0000256" key="8">
    <source>
        <dbReference type="ARBA" id="ARBA00022989"/>
    </source>
</evidence>
<dbReference type="InterPro" id="IPR004338">
    <property type="entry name" value="NqrB/RnfD"/>
</dbReference>
<dbReference type="EMBL" id="VSSQ01028672">
    <property type="protein sequence ID" value="MPM78473.1"/>
    <property type="molecule type" value="Genomic_DNA"/>
</dbReference>
<evidence type="ECO:0000313" key="11">
    <source>
        <dbReference type="EMBL" id="MPM78473.1"/>
    </source>
</evidence>
<dbReference type="AlphaFoldDB" id="A0A645CNE5"/>
<dbReference type="GO" id="GO:0022900">
    <property type="term" value="P:electron transport chain"/>
    <property type="evidence" value="ECO:0007669"/>
    <property type="project" value="InterPro"/>
</dbReference>
<organism evidence="11">
    <name type="scientific">bioreactor metagenome</name>
    <dbReference type="NCBI Taxonomy" id="1076179"/>
    <lineage>
        <taxon>unclassified sequences</taxon>
        <taxon>metagenomes</taxon>
        <taxon>ecological metagenomes</taxon>
    </lineage>
</organism>
<feature type="transmembrane region" description="Helical" evidence="10">
    <location>
        <begin position="199"/>
        <end position="218"/>
    </location>
</feature>
<keyword evidence="7" id="KW-0249">Electron transport</keyword>
<name>A0A645CNE5_9ZZZZ</name>
<keyword evidence="8 10" id="KW-1133">Transmembrane helix</keyword>
<dbReference type="HAMAP" id="MF_00462">
    <property type="entry name" value="RsxD_RnfD"/>
    <property type="match status" value="1"/>
</dbReference>
<feature type="transmembrane region" description="Helical" evidence="10">
    <location>
        <begin position="41"/>
        <end position="64"/>
    </location>
</feature>
<evidence type="ECO:0000256" key="2">
    <source>
        <dbReference type="ARBA" id="ARBA00022553"/>
    </source>
</evidence>
<protein>
    <submittedName>
        <fullName evidence="11">Electron transport complex subunit RsxD</fullName>
    </submittedName>
</protein>
<keyword evidence="5 10" id="KW-0812">Transmembrane</keyword>
<keyword evidence="1" id="KW-0813">Transport</keyword>
<dbReference type="GO" id="GO:0055085">
    <property type="term" value="P:transmembrane transport"/>
    <property type="evidence" value="ECO:0007669"/>
    <property type="project" value="InterPro"/>
</dbReference>
<evidence type="ECO:0000256" key="3">
    <source>
        <dbReference type="ARBA" id="ARBA00022630"/>
    </source>
</evidence>
<gene>
    <name evidence="11" type="primary">rsxD_22</name>
    <name evidence="11" type="ORF">SDC9_125484</name>
</gene>
<keyword evidence="6" id="KW-1278">Translocase</keyword>
<evidence type="ECO:0000256" key="6">
    <source>
        <dbReference type="ARBA" id="ARBA00022967"/>
    </source>
</evidence>
<feature type="transmembrane region" description="Helical" evidence="10">
    <location>
        <begin position="125"/>
        <end position="144"/>
    </location>
</feature>
<evidence type="ECO:0000256" key="7">
    <source>
        <dbReference type="ARBA" id="ARBA00022982"/>
    </source>
</evidence>
<dbReference type="GO" id="GO:0005886">
    <property type="term" value="C:plasma membrane"/>
    <property type="evidence" value="ECO:0007669"/>
    <property type="project" value="TreeGrafter"/>
</dbReference>
<reference evidence="11" key="1">
    <citation type="submission" date="2019-08" db="EMBL/GenBank/DDBJ databases">
        <authorList>
            <person name="Kucharzyk K."/>
            <person name="Murdoch R.W."/>
            <person name="Higgins S."/>
            <person name="Loffler F."/>
        </authorList>
    </citation>
    <scope>NUCLEOTIDE SEQUENCE</scope>
</reference>